<dbReference type="AlphaFoldDB" id="R7SI83"/>
<dbReference type="RefSeq" id="XP_007371690.1">
    <property type="nucleotide sequence ID" value="XM_007371628.1"/>
</dbReference>
<dbReference type="EMBL" id="JH719537">
    <property type="protein sequence ID" value="EJF55573.1"/>
    <property type="molecule type" value="Genomic_DNA"/>
</dbReference>
<dbReference type="KEGG" id="dsq:DICSQDRAFT_175737"/>
<proteinExistence type="predicted"/>
<reference evidence="1 2" key="1">
    <citation type="journal article" date="2012" name="Science">
        <title>The Paleozoic origin of enzymatic lignin decomposition reconstructed from 31 fungal genomes.</title>
        <authorList>
            <person name="Floudas D."/>
            <person name="Binder M."/>
            <person name="Riley R."/>
            <person name="Barry K."/>
            <person name="Blanchette R.A."/>
            <person name="Henrissat B."/>
            <person name="Martinez A.T."/>
            <person name="Otillar R."/>
            <person name="Spatafora J.W."/>
            <person name="Yadav J.S."/>
            <person name="Aerts A."/>
            <person name="Benoit I."/>
            <person name="Boyd A."/>
            <person name="Carlson A."/>
            <person name="Copeland A."/>
            <person name="Coutinho P.M."/>
            <person name="de Vries R.P."/>
            <person name="Ferreira P."/>
            <person name="Findley K."/>
            <person name="Foster B."/>
            <person name="Gaskell J."/>
            <person name="Glotzer D."/>
            <person name="Gorecki P."/>
            <person name="Heitman J."/>
            <person name="Hesse C."/>
            <person name="Hori C."/>
            <person name="Igarashi K."/>
            <person name="Jurgens J.A."/>
            <person name="Kallen N."/>
            <person name="Kersten P."/>
            <person name="Kohler A."/>
            <person name="Kuees U."/>
            <person name="Kumar T.K.A."/>
            <person name="Kuo A."/>
            <person name="LaButti K."/>
            <person name="Larrondo L.F."/>
            <person name="Lindquist E."/>
            <person name="Ling A."/>
            <person name="Lombard V."/>
            <person name="Lucas S."/>
            <person name="Lundell T."/>
            <person name="Martin R."/>
            <person name="McLaughlin D.J."/>
            <person name="Morgenstern I."/>
            <person name="Morin E."/>
            <person name="Murat C."/>
            <person name="Nagy L.G."/>
            <person name="Nolan M."/>
            <person name="Ohm R.A."/>
            <person name="Patyshakuliyeva A."/>
            <person name="Rokas A."/>
            <person name="Ruiz-Duenas F.J."/>
            <person name="Sabat G."/>
            <person name="Salamov A."/>
            <person name="Samejima M."/>
            <person name="Schmutz J."/>
            <person name="Slot J.C."/>
            <person name="St John F."/>
            <person name="Stenlid J."/>
            <person name="Sun H."/>
            <person name="Sun S."/>
            <person name="Syed K."/>
            <person name="Tsang A."/>
            <person name="Wiebenga A."/>
            <person name="Young D."/>
            <person name="Pisabarro A."/>
            <person name="Eastwood D.C."/>
            <person name="Martin F."/>
            <person name="Cullen D."/>
            <person name="Grigoriev I.V."/>
            <person name="Hibbett D.S."/>
        </authorList>
    </citation>
    <scope>NUCLEOTIDE SEQUENCE [LARGE SCALE GENOMIC DNA]</scope>
    <source>
        <strain evidence="1 2">LYAD-421 SS1</strain>
    </source>
</reference>
<dbReference type="Proteomes" id="UP000053319">
    <property type="component" value="Unassembled WGS sequence"/>
</dbReference>
<organism evidence="1 2">
    <name type="scientific">Dichomitus squalens (strain LYAD-421)</name>
    <name type="common">Western red white-rot fungus</name>
    <dbReference type="NCBI Taxonomy" id="732165"/>
    <lineage>
        <taxon>Eukaryota</taxon>
        <taxon>Fungi</taxon>
        <taxon>Dikarya</taxon>
        <taxon>Basidiomycota</taxon>
        <taxon>Agaricomycotina</taxon>
        <taxon>Agaricomycetes</taxon>
        <taxon>Polyporales</taxon>
        <taxon>Polyporaceae</taxon>
        <taxon>Dichomitus</taxon>
    </lineage>
</organism>
<gene>
    <name evidence="1" type="ORF">DICSQDRAFT_175737</name>
</gene>
<protein>
    <submittedName>
        <fullName evidence="1">Uncharacterized protein</fullName>
    </submittedName>
</protein>
<dbReference type="GeneID" id="18840258"/>
<dbReference type="HOGENOM" id="CLU_1023161_0_0_1"/>
<name>R7SI83_DICSQ</name>
<evidence type="ECO:0000313" key="1">
    <source>
        <dbReference type="EMBL" id="EJF55573.1"/>
    </source>
</evidence>
<sequence length="272" mass="30063">MTPPSLASNESYASIFQDNSLIGGPLDVVSAILANTTTLTFQIEGKRVLVDPHVFVSHRLAEQPWGRHGARRERRRGHVLKSHPVAFYQGISTNSLSYTLRIGFLSLMSSDAEEELERAVDEAQENGMVSKRDEPGGAVPAEKNGLHLHLLDAFTDEIARLGKWNGKASEGFVGRTHFSVPPTSRGKPVRSRPTPGVVVFLKVKVPGAANVPKSKLSPGYEDVRRVLCGEITRDKSQHRNQFREAAQKFNPPTRLLALEWSFDIPLSTVHRS</sequence>
<evidence type="ECO:0000313" key="2">
    <source>
        <dbReference type="Proteomes" id="UP000053319"/>
    </source>
</evidence>
<accession>R7SI83</accession>